<dbReference type="PANTHER" id="PTHR11435:SF1">
    <property type="entry name" value="NADH-UBIQUINONE OXIDOREDUCTASE CHAIN 6"/>
    <property type="match status" value="1"/>
</dbReference>
<keyword evidence="18" id="KW-1185">Reference proteome</keyword>
<dbReference type="InterPro" id="IPR050269">
    <property type="entry name" value="ComplexI_Subunit6"/>
</dbReference>
<keyword evidence="7 16" id="KW-0812">Transmembrane</keyword>
<keyword evidence="8" id="KW-1278">Translocase</keyword>
<keyword evidence="5" id="KW-0813">Transport</keyword>
<evidence type="ECO:0000313" key="18">
    <source>
        <dbReference type="Proteomes" id="UP000565785"/>
    </source>
</evidence>
<dbReference type="GO" id="GO:0031966">
    <property type="term" value="C:mitochondrial membrane"/>
    <property type="evidence" value="ECO:0007669"/>
    <property type="project" value="UniProtKB-SubCell"/>
</dbReference>
<dbReference type="EMBL" id="VXBP01007506">
    <property type="protein sequence ID" value="NXO00770.1"/>
    <property type="molecule type" value="Genomic_DNA"/>
</dbReference>
<dbReference type="OrthoDB" id="9837654at2759"/>
<name>A0A7L1NMH3_RHICY</name>
<keyword evidence="13 16" id="KW-0472">Membrane</keyword>
<evidence type="ECO:0000256" key="9">
    <source>
        <dbReference type="ARBA" id="ARBA00022982"/>
    </source>
</evidence>
<evidence type="ECO:0000256" key="11">
    <source>
        <dbReference type="ARBA" id="ARBA00023027"/>
    </source>
</evidence>
<comment type="subcellular location">
    <subcellularLocation>
        <location evidence="1">Mitochondrion membrane</location>
        <topology evidence="1">Multi-pass membrane protein</topology>
    </subcellularLocation>
</comment>
<keyword evidence="9" id="KW-0249">Electron transport</keyword>
<organism evidence="17 18">
    <name type="scientific">Rhinopomastus cyanomelas</name>
    <name type="common">Common scimitarbill</name>
    <dbReference type="NCBI Taxonomy" id="113115"/>
    <lineage>
        <taxon>Eukaryota</taxon>
        <taxon>Metazoa</taxon>
        <taxon>Chordata</taxon>
        <taxon>Craniata</taxon>
        <taxon>Vertebrata</taxon>
        <taxon>Euteleostomi</taxon>
        <taxon>Archelosauria</taxon>
        <taxon>Archosauria</taxon>
        <taxon>Dinosauria</taxon>
        <taxon>Saurischia</taxon>
        <taxon>Theropoda</taxon>
        <taxon>Coelurosauria</taxon>
        <taxon>Aves</taxon>
        <taxon>Neognathae</taxon>
        <taxon>Neoaves</taxon>
        <taxon>Telluraves</taxon>
        <taxon>Coraciimorphae</taxon>
        <taxon>Bucerotiformes</taxon>
        <taxon>Rhinopomastidae</taxon>
        <taxon>Rhinopomastus</taxon>
    </lineage>
</organism>
<accession>A0A7L1NMH3</accession>
<evidence type="ECO:0000313" key="17">
    <source>
        <dbReference type="EMBL" id="NXO00770.1"/>
    </source>
</evidence>
<evidence type="ECO:0000256" key="10">
    <source>
        <dbReference type="ARBA" id="ARBA00022989"/>
    </source>
</evidence>
<dbReference type="InterPro" id="IPR042106">
    <property type="entry name" value="Nuo/plastoQ_OxRdtase_6_NuoJ"/>
</dbReference>
<dbReference type="GO" id="GO:0008137">
    <property type="term" value="F:NADH dehydrogenase (ubiquinone) activity"/>
    <property type="evidence" value="ECO:0007669"/>
    <property type="project" value="UniProtKB-EC"/>
</dbReference>
<dbReference type="Proteomes" id="UP000565785">
    <property type="component" value="Unassembled WGS sequence"/>
</dbReference>
<keyword evidence="12" id="KW-0496">Mitochondrion</keyword>
<evidence type="ECO:0000256" key="6">
    <source>
        <dbReference type="ARBA" id="ARBA00022660"/>
    </source>
</evidence>
<evidence type="ECO:0000256" key="8">
    <source>
        <dbReference type="ARBA" id="ARBA00022967"/>
    </source>
</evidence>
<protein>
    <recommendedName>
        <fullName evidence="4">NADH-ubiquinone oxidoreductase chain 6</fullName>
        <ecNumber evidence="3">7.1.1.2</ecNumber>
    </recommendedName>
    <alternativeName>
        <fullName evidence="14">NADH dehydrogenase subunit 6</fullName>
    </alternativeName>
</protein>
<evidence type="ECO:0000256" key="5">
    <source>
        <dbReference type="ARBA" id="ARBA00022448"/>
    </source>
</evidence>
<evidence type="ECO:0000256" key="16">
    <source>
        <dbReference type="SAM" id="Phobius"/>
    </source>
</evidence>
<comment type="similarity">
    <text evidence="2">Belongs to the complex I subunit 6 family.</text>
</comment>
<evidence type="ECO:0000256" key="2">
    <source>
        <dbReference type="ARBA" id="ARBA00005698"/>
    </source>
</evidence>
<dbReference type="AlphaFoldDB" id="A0A7L1NMH3"/>
<evidence type="ECO:0000256" key="4">
    <source>
        <dbReference type="ARBA" id="ARBA00021095"/>
    </source>
</evidence>
<keyword evidence="6" id="KW-0679">Respiratory chain</keyword>
<proteinExistence type="inferred from homology"/>
<gene>
    <name evidence="17" type="primary">Mtnd6_1</name>
    <name evidence="17" type="ORF">RHICYA_R10460</name>
</gene>
<feature type="transmembrane region" description="Helical" evidence="16">
    <location>
        <begin position="50"/>
        <end position="75"/>
    </location>
</feature>
<comment type="caution">
    <text evidence="17">The sequence shown here is derived from an EMBL/GenBank/DDBJ whole genome shotgun (WGS) entry which is preliminary data.</text>
</comment>
<feature type="non-terminal residue" evidence="17">
    <location>
        <position position="78"/>
    </location>
</feature>
<feature type="non-terminal residue" evidence="17">
    <location>
        <position position="1"/>
    </location>
</feature>
<keyword evidence="11" id="KW-0520">NAD</keyword>
<evidence type="ECO:0000256" key="7">
    <source>
        <dbReference type="ARBA" id="ARBA00022692"/>
    </source>
</evidence>
<evidence type="ECO:0000256" key="14">
    <source>
        <dbReference type="ARBA" id="ARBA00031019"/>
    </source>
</evidence>
<evidence type="ECO:0000256" key="1">
    <source>
        <dbReference type="ARBA" id="ARBA00004225"/>
    </source>
</evidence>
<comment type="catalytic activity">
    <reaction evidence="15">
        <text>a ubiquinone + NADH + 5 H(+)(in) = a ubiquinol + NAD(+) + 4 H(+)(out)</text>
        <dbReference type="Rhea" id="RHEA:29091"/>
        <dbReference type="Rhea" id="RHEA-COMP:9565"/>
        <dbReference type="Rhea" id="RHEA-COMP:9566"/>
        <dbReference type="ChEBI" id="CHEBI:15378"/>
        <dbReference type="ChEBI" id="CHEBI:16389"/>
        <dbReference type="ChEBI" id="CHEBI:17976"/>
        <dbReference type="ChEBI" id="CHEBI:57540"/>
        <dbReference type="ChEBI" id="CHEBI:57945"/>
        <dbReference type="EC" id="7.1.1.2"/>
    </reaction>
</comment>
<feature type="transmembrane region" description="Helical" evidence="16">
    <location>
        <begin position="24"/>
        <end position="43"/>
    </location>
</feature>
<evidence type="ECO:0000256" key="12">
    <source>
        <dbReference type="ARBA" id="ARBA00023128"/>
    </source>
</evidence>
<reference evidence="17 18" key="1">
    <citation type="submission" date="2019-09" db="EMBL/GenBank/DDBJ databases">
        <title>Bird 10,000 Genomes (B10K) Project - Family phase.</title>
        <authorList>
            <person name="Zhang G."/>
        </authorList>
    </citation>
    <scope>NUCLEOTIDE SEQUENCE [LARGE SCALE GENOMIC DNA]</scope>
    <source>
        <strain evidence="17">B10K-DU-002-35</strain>
        <tissue evidence="17">Muscle</tissue>
    </source>
</reference>
<dbReference type="EC" id="7.1.1.2" evidence="3"/>
<dbReference type="PANTHER" id="PTHR11435">
    <property type="entry name" value="NADH UBIQUINONE OXIDOREDUCTASE SUBUNIT ND6"/>
    <property type="match status" value="1"/>
</dbReference>
<dbReference type="Gene3D" id="1.20.120.1200">
    <property type="entry name" value="NADH-ubiquinone/plastoquinone oxidoreductase chain 6, subunit NuoJ"/>
    <property type="match status" value="1"/>
</dbReference>
<evidence type="ECO:0000256" key="15">
    <source>
        <dbReference type="ARBA" id="ARBA00049551"/>
    </source>
</evidence>
<evidence type="ECO:0000256" key="3">
    <source>
        <dbReference type="ARBA" id="ARBA00012944"/>
    </source>
</evidence>
<keyword evidence="10 16" id="KW-1133">Transmembrane helix</keyword>
<evidence type="ECO:0000256" key="13">
    <source>
        <dbReference type="ARBA" id="ARBA00023136"/>
    </source>
</evidence>
<sequence length="78" mass="8060">VTYFSLAMGMCFVLGGLVVGSNPLPYYGVVGLVLVLVAGCGWLMSSGLSFVALVFLMVYLGGTLVSFVDSVALAADLF</sequence>